<dbReference type="InterPro" id="IPR058922">
    <property type="entry name" value="WHD_DRP"/>
</dbReference>
<keyword evidence="5" id="KW-0067">ATP-binding</keyword>
<organism evidence="10 11">
    <name type="scientific">Rubroshorea leprosula</name>
    <dbReference type="NCBI Taxonomy" id="152421"/>
    <lineage>
        <taxon>Eukaryota</taxon>
        <taxon>Viridiplantae</taxon>
        <taxon>Streptophyta</taxon>
        <taxon>Embryophyta</taxon>
        <taxon>Tracheophyta</taxon>
        <taxon>Spermatophyta</taxon>
        <taxon>Magnoliopsida</taxon>
        <taxon>eudicotyledons</taxon>
        <taxon>Gunneridae</taxon>
        <taxon>Pentapetalae</taxon>
        <taxon>rosids</taxon>
        <taxon>malvids</taxon>
        <taxon>Malvales</taxon>
        <taxon>Dipterocarpaceae</taxon>
        <taxon>Rubroshorea</taxon>
    </lineage>
</organism>
<keyword evidence="3" id="KW-0547">Nucleotide-binding</keyword>
<evidence type="ECO:0000313" key="11">
    <source>
        <dbReference type="Proteomes" id="UP001054252"/>
    </source>
</evidence>
<dbReference type="Pfam" id="PF25019">
    <property type="entry name" value="LRR_R13L1-DRL21"/>
    <property type="match status" value="1"/>
</dbReference>
<keyword evidence="11" id="KW-1185">Reference proteome</keyword>
<dbReference type="Gene3D" id="3.40.50.300">
    <property type="entry name" value="P-loop containing nucleotide triphosphate hydrolases"/>
    <property type="match status" value="1"/>
</dbReference>
<dbReference type="Gene3D" id="1.10.8.430">
    <property type="entry name" value="Helical domain of apoptotic protease-activating factors"/>
    <property type="match status" value="1"/>
</dbReference>
<sequence>MAECVLDIVTPLIENAISKAFSFACAQISQAWGLENELGKLARTLTMIQGVLQHAEERQESNQAVRIWLQQLSDVAYEAVDALDEYAYEVLKHKVQSRGRRKQVHTFFSLFNRPVFCLKMADKIRKINRSLAMIKENGVFVLLIGLGEQSCLTTCARQYFRTDSVLDCSIFVGRNDDVLKIVNVLDNMRSQHLLSGISIVGLGGIGKTTLAKSICQMAKEQNLYDLVAWVCVSENFDEQMILGDMLEYIDSSAGRMNNMDVLIQKLGKGLEHKNFLLVLDDVWNEEKDRWDSFESRLSKISKTTGNSILMTTRSVKVASIMERLPMHKHDMQKLSDNECWLIIKDIVLRSSTETSIASDLEGIGQDIARQCGGLPLVASVMGGTLGHEISTDKWKEIRDDRAWMSQDKNNKILSILKISFDRLPSPLKMCFSYCSIFPKDYVIRKDDLVQLWMAQGFLPKSNESLVTMEDIGSEYFNELLSNSLFQDLDCDLYGNVESCKMHDLVHDLALLVSRGKTLIWDARCNTDENSTIRHLRVESNGEVLPTIPRSIVQRLHSLFSNLNVFCSMASDLKSLRSLKLFWGGEEEELPTSLKKLKHLRYLDISGIYFKVPARSFSELYNLQTLNANSNCLMKLPNGGANLISLRHIYSYHPFYVSTKQLTSVQTLSKFCVDTKKGYNRIEELECLSQLRGELAISHLDCVRSKFEASKANLKAKKLYKLELAWNDGDKEGNSNDEEVIEGLEPHSNLKSLTIKNYRGKNFPSWLVRSDSCSGSSILLNNMVELKLSHCYECTCIPSLGLLPSLKVLYIDDMPQVRRMGHMLDGRSQSDRVESITLFPALKKLEMWHMKRLEEWVEVAEDAVAGGKVEIVFPCLEDLFICNCPELKTWSIGGFSSQHKLSNLTILLCSNLMAIPSIDGPSSLERIELSGFKGLTSLPFELGYCISLRELDIYNVPNLISIPEDVGRLRSLASLTIEHCEKLRIQEFLGCLPVGLKELKMGPFCKDLEEFPLPNLSSIASLESLILIGWDKLRSLPHQLQHLTTLKILGIFSFNRVEALPEWLGNLSSLQQLEIRMCPNLTYLPSLEAMECLSSLEFLYALDCPKLRGRCTNKSSPEWSKISHIPNIEIDDILQGKP</sequence>
<evidence type="ECO:0000259" key="6">
    <source>
        <dbReference type="Pfam" id="PF00931"/>
    </source>
</evidence>
<dbReference type="Gene3D" id="1.20.5.4130">
    <property type="match status" value="1"/>
</dbReference>
<dbReference type="CDD" id="cd14798">
    <property type="entry name" value="RX-CC_like"/>
    <property type="match status" value="1"/>
</dbReference>
<dbReference type="InterPro" id="IPR002182">
    <property type="entry name" value="NB-ARC"/>
</dbReference>
<accession>A0AAV5K486</accession>
<evidence type="ECO:0000259" key="7">
    <source>
        <dbReference type="Pfam" id="PF18052"/>
    </source>
</evidence>
<evidence type="ECO:0000256" key="4">
    <source>
        <dbReference type="ARBA" id="ARBA00022821"/>
    </source>
</evidence>
<dbReference type="GO" id="GO:0051707">
    <property type="term" value="P:response to other organism"/>
    <property type="evidence" value="ECO:0007669"/>
    <property type="project" value="UniProtKB-ARBA"/>
</dbReference>
<dbReference type="PRINTS" id="PR00364">
    <property type="entry name" value="DISEASERSIST"/>
</dbReference>
<gene>
    <name evidence="10" type="ORF">SLEP1_g27818</name>
</gene>
<feature type="domain" description="R13L1/DRL21-like LRR repeat region" evidence="9">
    <location>
        <begin position="681"/>
        <end position="813"/>
    </location>
</feature>
<dbReference type="InterPro" id="IPR036388">
    <property type="entry name" value="WH-like_DNA-bd_sf"/>
</dbReference>
<dbReference type="Pfam" id="PF23559">
    <property type="entry name" value="WHD_DRP"/>
    <property type="match status" value="1"/>
</dbReference>
<dbReference type="Proteomes" id="UP001054252">
    <property type="component" value="Unassembled WGS sequence"/>
</dbReference>
<dbReference type="InterPro" id="IPR042197">
    <property type="entry name" value="Apaf_helical"/>
</dbReference>
<reference evidence="10 11" key="1">
    <citation type="journal article" date="2021" name="Commun. Biol.">
        <title>The genome of Shorea leprosula (Dipterocarpaceae) highlights the ecological relevance of drought in aseasonal tropical rainforests.</title>
        <authorList>
            <person name="Ng K.K.S."/>
            <person name="Kobayashi M.J."/>
            <person name="Fawcett J.A."/>
            <person name="Hatakeyama M."/>
            <person name="Paape T."/>
            <person name="Ng C.H."/>
            <person name="Ang C.C."/>
            <person name="Tnah L.H."/>
            <person name="Lee C.T."/>
            <person name="Nishiyama T."/>
            <person name="Sese J."/>
            <person name="O'Brien M.J."/>
            <person name="Copetti D."/>
            <person name="Mohd Noor M.I."/>
            <person name="Ong R.C."/>
            <person name="Putra M."/>
            <person name="Sireger I.Z."/>
            <person name="Indrioko S."/>
            <person name="Kosugi Y."/>
            <person name="Izuno A."/>
            <person name="Isagi Y."/>
            <person name="Lee S.L."/>
            <person name="Shimizu K.K."/>
        </authorList>
    </citation>
    <scope>NUCLEOTIDE SEQUENCE [LARGE SCALE GENOMIC DNA]</scope>
    <source>
        <strain evidence="10">214</strain>
    </source>
</reference>
<feature type="domain" description="Disease resistance protein winged helix" evidence="8">
    <location>
        <begin position="436"/>
        <end position="509"/>
    </location>
</feature>
<evidence type="ECO:0000256" key="1">
    <source>
        <dbReference type="ARBA" id="ARBA00022614"/>
    </source>
</evidence>
<dbReference type="Pfam" id="PF18052">
    <property type="entry name" value="Rx_N"/>
    <property type="match status" value="1"/>
</dbReference>
<dbReference type="SUPFAM" id="SSF52540">
    <property type="entry name" value="P-loop containing nucleoside triphosphate hydrolases"/>
    <property type="match status" value="1"/>
</dbReference>
<dbReference type="InterPro" id="IPR056789">
    <property type="entry name" value="LRR_R13L1-DRL21"/>
</dbReference>
<dbReference type="SUPFAM" id="SSF52058">
    <property type="entry name" value="L domain-like"/>
    <property type="match status" value="2"/>
</dbReference>
<dbReference type="InterPro" id="IPR032675">
    <property type="entry name" value="LRR_dom_sf"/>
</dbReference>
<dbReference type="Pfam" id="PF00931">
    <property type="entry name" value="NB-ARC"/>
    <property type="match status" value="1"/>
</dbReference>
<feature type="domain" description="Disease resistance N-terminal" evidence="7">
    <location>
        <begin position="13"/>
        <end position="99"/>
    </location>
</feature>
<keyword evidence="1" id="KW-0433">Leucine-rich repeat</keyword>
<dbReference type="InterPro" id="IPR038005">
    <property type="entry name" value="RX-like_CC"/>
</dbReference>
<dbReference type="InterPro" id="IPR041118">
    <property type="entry name" value="Rx_N"/>
</dbReference>
<evidence type="ECO:0000256" key="3">
    <source>
        <dbReference type="ARBA" id="ARBA00022741"/>
    </source>
</evidence>
<evidence type="ECO:0008006" key="12">
    <source>
        <dbReference type="Google" id="ProtNLM"/>
    </source>
</evidence>
<evidence type="ECO:0000256" key="2">
    <source>
        <dbReference type="ARBA" id="ARBA00022737"/>
    </source>
</evidence>
<dbReference type="GO" id="GO:0043531">
    <property type="term" value="F:ADP binding"/>
    <property type="evidence" value="ECO:0007669"/>
    <property type="project" value="InterPro"/>
</dbReference>
<dbReference type="EMBL" id="BPVZ01000047">
    <property type="protein sequence ID" value="GKV17290.1"/>
    <property type="molecule type" value="Genomic_DNA"/>
</dbReference>
<evidence type="ECO:0000256" key="5">
    <source>
        <dbReference type="ARBA" id="ARBA00022840"/>
    </source>
</evidence>
<dbReference type="GO" id="GO:0006952">
    <property type="term" value="P:defense response"/>
    <property type="evidence" value="ECO:0007669"/>
    <property type="project" value="UniProtKB-KW"/>
</dbReference>
<evidence type="ECO:0000313" key="10">
    <source>
        <dbReference type="EMBL" id="GKV17290.1"/>
    </source>
</evidence>
<keyword evidence="4" id="KW-0611">Plant defense</keyword>
<dbReference type="Gene3D" id="1.10.10.10">
    <property type="entry name" value="Winged helix-like DNA-binding domain superfamily/Winged helix DNA-binding domain"/>
    <property type="match status" value="1"/>
</dbReference>
<dbReference type="InterPro" id="IPR027417">
    <property type="entry name" value="P-loop_NTPase"/>
</dbReference>
<evidence type="ECO:0000259" key="8">
    <source>
        <dbReference type="Pfam" id="PF23559"/>
    </source>
</evidence>
<dbReference type="PANTHER" id="PTHR36766">
    <property type="entry name" value="PLANT BROAD-SPECTRUM MILDEW RESISTANCE PROTEIN RPW8"/>
    <property type="match status" value="1"/>
</dbReference>
<evidence type="ECO:0000259" key="9">
    <source>
        <dbReference type="Pfam" id="PF25019"/>
    </source>
</evidence>
<feature type="domain" description="NB-ARC" evidence="6">
    <location>
        <begin position="176"/>
        <end position="351"/>
    </location>
</feature>
<dbReference type="GO" id="GO:0005524">
    <property type="term" value="F:ATP binding"/>
    <property type="evidence" value="ECO:0007669"/>
    <property type="project" value="UniProtKB-KW"/>
</dbReference>
<dbReference type="FunFam" id="1.10.10.10:FF:000322">
    <property type="entry name" value="Probable disease resistance protein At1g63360"/>
    <property type="match status" value="1"/>
</dbReference>
<comment type="caution">
    <text evidence="10">The sequence shown here is derived from an EMBL/GenBank/DDBJ whole genome shotgun (WGS) entry which is preliminary data.</text>
</comment>
<proteinExistence type="predicted"/>
<keyword evidence="2" id="KW-0677">Repeat</keyword>
<protein>
    <recommendedName>
        <fullName evidence="12">Disease resistance protein RGA3</fullName>
    </recommendedName>
</protein>
<dbReference type="PANTHER" id="PTHR36766:SF70">
    <property type="entry name" value="DISEASE RESISTANCE PROTEIN RGA4"/>
    <property type="match status" value="1"/>
</dbReference>
<dbReference type="AlphaFoldDB" id="A0AAV5K486"/>
<name>A0AAV5K486_9ROSI</name>
<dbReference type="Gene3D" id="3.80.10.10">
    <property type="entry name" value="Ribonuclease Inhibitor"/>
    <property type="match status" value="3"/>
</dbReference>